<feature type="region of interest" description="Disordered" evidence="1">
    <location>
        <begin position="842"/>
        <end position="863"/>
    </location>
</feature>
<evidence type="ECO:0000313" key="4">
    <source>
        <dbReference type="Proteomes" id="UP000487268"/>
    </source>
</evidence>
<dbReference type="Pfam" id="PF13374">
    <property type="entry name" value="TPR_10"/>
    <property type="match status" value="1"/>
</dbReference>
<dbReference type="PANTHER" id="PTHR46082">
    <property type="entry name" value="ATP/GTP-BINDING PROTEIN-RELATED"/>
    <property type="match status" value="1"/>
</dbReference>
<dbReference type="NCBIfam" id="NF040586">
    <property type="entry name" value="FxSxx_TPR"/>
    <property type="match status" value="1"/>
</dbReference>
<dbReference type="InterPro" id="IPR053137">
    <property type="entry name" value="NLR-like"/>
</dbReference>
<evidence type="ECO:0000259" key="2">
    <source>
        <dbReference type="Pfam" id="PF25000"/>
    </source>
</evidence>
<keyword evidence="4" id="KW-1185">Reference proteome</keyword>
<dbReference type="Gene3D" id="1.25.40.10">
    <property type="entry name" value="Tetratricopeptide repeat domain"/>
    <property type="match status" value="2"/>
</dbReference>
<accession>A0A7K0C6H7</accession>
<dbReference type="Proteomes" id="UP000487268">
    <property type="component" value="Unassembled WGS sequence"/>
</dbReference>
<proteinExistence type="predicted"/>
<dbReference type="AlphaFoldDB" id="A0A7K0C6H7"/>
<feature type="region of interest" description="Disordered" evidence="1">
    <location>
        <begin position="1"/>
        <end position="30"/>
    </location>
</feature>
<protein>
    <recommendedName>
        <fullName evidence="2">DUF7779 domain-containing protein</fullName>
    </recommendedName>
</protein>
<dbReference type="Pfam" id="PF25000">
    <property type="entry name" value="DUF7779"/>
    <property type="match status" value="1"/>
</dbReference>
<evidence type="ECO:0000313" key="3">
    <source>
        <dbReference type="EMBL" id="MQY09043.1"/>
    </source>
</evidence>
<dbReference type="InterPro" id="IPR027417">
    <property type="entry name" value="P-loop_NTPase"/>
</dbReference>
<reference evidence="3 4" key="1">
    <citation type="submission" date="2019-10" db="EMBL/GenBank/DDBJ databases">
        <title>Actinomadura rubteroloni sp. nov. and Actinomadura macrotermitis sp. nov., isolated from the gut of fungus growing-termite Macrotermes natalensis.</title>
        <authorList>
            <person name="Benndorf R."/>
            <person name="Martin K."/>
            <person name="Kuefner M."/>
            <person name="De Beer W."/>
            <person name="Kaster A.-K."/>
            <person name="Vollmers J."/>
            <person name="Poulsen M."/>
            <person name="Beemelmanns C."/>
        </authorList>
    </citation>
    <scope>NUCLEOTIDE SEQUENCE [LARGE SCALE GENOMIC DNA]</scope>
    <source>
        <strain evidence="3 4">RB68</strain>
    </source>
</reference>
<comment type="caution">
    <text evidence="3">The sequence shown here is derived from an EMBL/GenBank/DDBJ whole genome shotgun (WGS) entry which is preliminary data.</text>
</comment>
<dbReference type="Pfam" id="PF13424">
    <property type="entry name" value="TPR_12"/>
    <property type="match status" value="2"/>
</dbReference>
<dbReference type="SUPFAM" id="SSF52540">
    <property type="entry name" value="P-loop containing nucleoside triphosphate hydrolases"/>
    <property type="match status" value="1"/>
</dbReference>
<dbReference type="SUPFAM" id="SSF48452">
    <property type="entry name" value="TPR-like"/>
    <property type="match status" value="2"/>
</dbReference>
<dbReference type="EMBL" id="WEGH01000005">
    <property type="protein sequence ID" value="MQY09043.1"/>
    <property type="molecule type" value="Genomic_DNA"/>
</dbReference>
<dbReference type="Gene3D" id="3.40.50.300">
    <property type="entry name" value="P-loop containing nucleotide triphosphate hydrolases"/>
    <property type="match status" value="1"/>
</dbReference>
<dbReference type="RefSeq" id="WP_328595199.1">
    <property type="nucleotide sequence ID" value="NZ_WEGH01000005.1"/>
</dbReference>
<gene>
    <name evidence="3" type="ORF">ACRB68_71540</name>
</gene>
<organism evidence="3 4">
    <name type="scientific">Actinomadura macrotermitis</name>
    <dbReference type="NCBI Taxonomy" id="2585200"/>
    <lineage>
        <taxon>Bacteria</taxon>
        <taxon>Bacillati</taxon>
        <taxon>Actinomycetota</taxon>
        <taxon>Actinomycetes</taxon>
        <taxon>Streptosporangiales</taxon>
        <taxon>Thermomonosporaceae</taxon>
        <taxon>Actinomadura</taxon>
    </lineage>
</organism>
<name>A0A7K0C6H7_9ACTN</name>
<evidence type="ECO:0000256" key="1">
    <source>
        <dbReference type="SAM" id="MobiDB-lite"/>
    </source>
</evidence>
<sequence length="863" mass="96093">MTDGRSSEGRPAAGRGPQVWGSRIPLQNRDFTGRDEQLTQLHEKLNRSAPDAGDDGSGVTAVVSDVQAATGTPQTLQGMGGVGKTQIAIEYIHRYQDDYDLIWWIPADQPKLVAAALAGLAKPLGLSTTSTGTADTAQSVLDALRRGDPYARWLLVYDNANEPEDLVGLVPGGPGHVIITSRNQAWRQRFETIAVDVFDRPESVEFLGRRVLNVISEADAVRLAESLGDLPLALEQAGALQYETGMSVDEYLQLLKEQPAALLQENNPAEYPRSMTAVWQLSVSLLQATLPAAVVLLRACAFFGPEPIPVDVFRREARLADAELAALLDDQILRARAQRTLGRFALARIDPQARTIQVHRLIQALLREEVDEDAADRLRRDVHLLLAAQARVDPDDEREWTRFQELIPHVEPARVVDSTDPQVREFARRVVRYLYRSGDHELGLAFAGQFLARWRRDEGGDDRADVVRMEALRASILRERGEYARAYEIDEALVRRIGEAAGLSEQDMLPIINSFGADLRARGEFARALEHDEISRRRHAEVFGEQDPRTLRTINNLALDHGLNSGYQTSRELHELAFNAQSKAAGGVSRADVLSSWTGLARAVRLCGYYQEARDVGRDAYEYGSRFMRPEHLTTLRTAKDLSIALRRAGEYEEALVLAREVHERFLRLYGPGNPDTLAAAMGLANVLRTTGKIVEAYELAQETVERYPRVYGEDHPYNHGCVGNLALLSRVNGNLREARFLNEEALAGLRSALGEDHHYPLTVATNLASDLYEMGDVERARALGEDTLRRLCLLLGEDHPMTLGCAANLSVDLRELGEADQAAKLFEDTIARYDRMVGRNHPDTQAARRQRRLDFDFDPPPI</sequence>
<dbReference type="InterPro" id="IPR056681">
    <property type="entry name" value="DUF7779"/>
</dbReference>
<feature type="domain" description="DUF7779" evidence="2">
    <location>
        <begin position="291"/>
        <end position="373"/>
    </location>
</feature>
<dbReference type="InterPro" id="IPR011990">
    <property type="entry name" value="TPR-like_helical_dom_sf"/>
</dbReference>
<dbReference type="PANTHER" id="PTHR46082:SF6">
    <property type="entry name" value="AAA+ ATPASE DOMAIN-CONTAINING PROTEIN-RELATED"/>
    <property type="match status" value="1"/>
</dbReference>